<name>A0A0M3QT29_DROBS</name>
<organism evidence="1 2">
    <name type="scientific">Drosophila busckii</name>
    <name type="common">Fruit fly</name>
    <dbReference type="NCBI Taxonomy" id="30019"/>
    <lineage>
        <taxon>Eukaryota</taxon>
        <taxon>Metazoa</taxon>
        <taxon>Ecdysozoa</taxon>
        <taxon>Arthropoda</taxon>
        <taxon>Hexapoda</taxon>
        <taxon>Insecta</taxon>
        <taxon>Pterygota</taxon>
        <taxon>Neoptera</taxon>
        <taxon>Endopterygota</taxon>
        <taxon>Diptera</taxon>
        <taxon>Brachycera</taxon>
        <taxon>Muscomorpha</taxon>
        <taxon>Ephydroidea</taxon>
        <taxon>Drosophilidae</taxon>
        <taxon>Drosophila</taxon>
    </lineage>
</organism>
<evidence type="ECO:0000313" key="1">
    <source>
        <dbReference type="EMBL" id="ALC38193.1"/>
    </source>
</evidence>
<dbReference type="OrthoDB" id="6577442at2759"/>
<dbReference type="OMA" id="QKYREDW"/>
<proteinExistence type="predicted"/>
<dbReference type="EMBL" id="CP012523">
    <property type="protein sequence ID" value="ALC38193.1"/>
    <property type="molecule type" value="Genomic_DNA"/>
</dbReference>
<evidence type="ECO:0000313" key="2">
    <source>
        <dbReference type="Proteomes" id="UP000494163"/>
    </source>
</evidence>
<gene>
    <name evidence="1" type="ORF">Dbus_chr2Lg278</name>
</gene>
<sequence length="236" mass="27876">MKSETGTYDEVKNESIGKVRRLYHQKYRDEWEKYPDYRDWLCRADDGYSAHCRICDTNVLPRLASIKQHLNTAKHQKAIGNTSFESKIKCEPYIKQEKEHGSHTQRKIKAKRPKTEKQYEIEAIEPDICSNDSILDDLLGNDDMNSQYIQEMSDHDMDVESRQEQLQDEELRIDNLEDKSVSEDHIISEFDLFGKSVSLQLNNMDLEDALLCQERLQVVLTEFRLRILKRNSKRNF</sequence>
<reference evidence="1 2" key="1">
    <citation type="submission" date="2015-08" db="EMBL/GenBank/DDBJ databases">
        <title>Ancestral chromatin configuration constrains chromatin evolution on differentiating sex chromosomes in Drosophila.</title>
        <authorList>
            <person name="Zhou Q."/>
            <person name="Bachtrog D."/>
        </authorList>
    </citation>
    <scope>NUCLEOTIDE SEQUENCE [LARGE SCALE GENOMIC DNA]</scope>
    <source>
        <tissue evidence="1">Whole larvae</tissue>
    </source>
</reference>
<protein>
    <submittedName>
        <fullName evidence="1">L-2-05714</fullName>
    </submittedName>
</protein>
<accession>A0A0M3QT29</accession>
<dbReference type="Proteomes" id="UP000494163">
    <property type="component" value="Chromosome 2L"/>
</dbReference>
<dbReference type="AlphaFoldDB" id="A0A0M3QT29"/>
<keyword evidence="2" id="KW-1185">Reference proteome</keyword>